<dbReference type="InterPro" id="IPR015421">
    <property type="entry name" value="PyrdxlP-dep_Trfase_major"/>
</dbReference>
<dbReference type="Gene3D" id="3.90.1150.10">
    <property type="entry name" value="Aspartate Aminotransferase, domain 1"/>
    <property type="match status" value="1"/>
</dbReference>
<evidence type="ECO:0000256" key="6">
    <source>
        <dbReference type="ARBA" id="ARBA00022605"/>
    </source>
</evidence>
<dbReference type="InterPro" id="IPR050106">
    <property type="entry name" value="HistidinolP_aminotransfase"/>
</dbReference>
<dbReference type="RefSeq" id="WP_092689615.1">
    <property type="nucleotide sequence ID" value="NZ_FOGU01000003.1"/>
</dbReference>
<dbReference type="GO" id="GO:0030170">
    <property type="term" value="F:pyridoxal phosphate binding"/>
    <property type="evidence" value="ECO:0007669"/>
    <property type="project" value="InterPro"/>
</dbReference>
<keyword evidence="6 11" id="KW-0028">Amino-acid biosynthesis</keyword>
<evidence type="ECO:0000313" key="13">
    <source>
        <dbReference type="EMBL" id="SER79963.1"/>
    </source>
</evidence>
<evidence type="ECO:0000259" key="12">
    <source>
        <dbReference type="Pfam" id="PF00155"/>
    </source>
</evidence>
<evidence type="ECO:0000256" key="3">
    <source>
        <dbReference type="ARBA" id="ARBA00007970"/>
    </source>
</evidence>
<evidence type="ECO:0000256" key="5">
    <source>
        <dbReference type="ARBA" id="ARBA00022576"/>
    </source>
</evidence>
<evidence type="ECO:0000256" key="11">
    <source>
        <dbReference type="HAMAP-Rule" id="MF_01023"/>
    </source>
</evidence>
<dbReference type="GO" id="GO:0000105">
    <property type="term" value="P:L-histidine biosynthetic process"/>
    <property type="evidence" value="ECO:0007669"/>
    <property type="project" value="UniProtKB-UniRule"/>
</dbReference>
<dbReference type="Gene3D" id="3.40.640.10">
    <property type="entry name" value="Type I PLP-dependent aspartate aminotransferase-like (Major domain)"/>
    <property type="match status" value="1"/>
</dbReference>
<comment type="cofactor">
    <cofactor evidence="1 11">
        <name>pyridoxal 5'-phosphate</name>
        <dbReference type="ChEBI" id="CHEBI:597326"/>
    </cofactor>
</comment>
<dbReference type="EMBL" id="FOGU01000003">
    <property type="protein sequence ID" value="SER79963.1"/>
    <property type="molecule type" value="Genomic_DNA"/>
</dbReference>
<feature type="modified residue" description="N6-(pyridoxal phosphate)lysine" evidence="11">
    <location>
        <position position="224"/>
    </location>
</feature>
<evidence type="ECO:0000256" key="10">
    <source>
        <dbReference type="ARBA" id="ARBA00047481"/>
    </source>
</evidence>
<dbReference type="InterPro" id="IPR001917">
    <property type="entry name" value="Aminotrans_II_pyridoxalP_BS"/>
</dbReference>
<dbReference type="InterPro" id="IPR015424">
    <property type="entry name" value="PyrdxlP-dep_Trfase"/>
</dbReference>
<evidence type="ECO:0000313" key="14">
    <source>
        <dbReference type="Proteomes" id="UP000198885"/>
    </source>
</evidence>
<comment type="pathway">
    <text evidence="2 11">Amino-acid biosynthesis; L-histidine biosynthesis; L-histidine from 5-phospho-alpha-D-ribose 1-diphosphate: step 7/9.</text>
</comment>
<gene>
    <name evidence="11" type="primary">hisC</name>
    <name evidence="13" type="ORF">SAMN04490244_10322</name>
</gene>
<dbReference type="CDD" id="cd00609">
    <property type="entry name" value="AAT_like"/>
    <property type="match status" value="1"/>
</dbReference>
<evidence type="ECO:0000256" key="1">
    <source>
        <dbReference type="ARBA" id="ARBA00001933"/>
    </source>
</evidence>
<proteinExistence type="inferred from homology"/>
<name>A0A1H9S6J0_9RHOB</name>
<dbReference type="EC" id="2.6.1.9" evidence="11"/>
<dbReference type="AlphaFoldDB" id="A0A1H9S6J0"/>
<dbReference type="InterPro" id="IPR015422">
    <property type="entry name" value="PyrdxlP-dep_Trfase_small"/>
</dbReference>
<evidence type="ECO:0000256" key="7">
    <source>
        <dbReference type="ARBA" id="ARBA00022679"/>
    </source>
</evidence>
<evidence type="ECO:0000256" key="2">
    <source>
        <dbReference type="ARBA" id="ARBA00005011"/>
    </source>
</evidence>
<dbReference type="PROSITE" id="PS00599">
    <property type="entry name" value="AA_TRANSFER_CLASS_2"/>
    <property type="match status" value="1"/>
</dbReference>
<evidence type="ECO:0000256" key="8">
    <source>
        <dbReference type="ARBA" id="ARBA00022898"/>
    </source>
</evidence>
<protein>
    <recommendedName>
        <fullName evidence="11">Histidinol-phosphate aminotransferase</fullName>
        <ecNumber evidence="11">2.6.1.9</ecNumber>
    </recommendedName>
    <alternativeName>
        <fullName evidence="11">Imidazole acetol-phosphate transaminase</fullName>
    </alternativeName>
</protein>
<comment type="similarity">
    <text evidence="3 11">Belongs to the class-II pyridoxal-phosphate-dependent aminotransferase family. Histidinol-phosphate aminotransferase subfamily.</text>
</comment>
<keyword evidence="9 11" id="KW-0368">Histidine biosynthesis</keyword>
<accession>A0A1H9S6J0</accession>
<dbReference type="NCBIfam" id="TIGR01141">
    <property type="entry name" value="hisC"/>
    <property type="match status" value="1"/>
</dbReference>
<keyword evidence="8 11" id="KW-0663">Pyridoxal phosphate</keyword>
<dbReference type="PANTHER" id="PTHR43643">
    <property type="entry name" value="HISTIDINOL-PHOSPHATE AMINOTRANSFERASE 2"/>
    <property type="match status" value="1"/>
</dbReference>
<dbReference type="UniPathway" id="UPA00031">
    <property type="reaction ID" value="UER00012"/>
</dbReference>
<dbReference type="SUPFAM" id="SSF53383">
    <property type="entry name" value="PLP-dependent transferases"/>
    <property type="match status" value="1"/>
</dbReference>
<keyword evidence="5 11" id="KW-0032">Aminotransferase</keyword>
<feature type="domain" description="Aminotransferase class I/classII large" evidence="12">
    <location>
        <begin position="33"/>
        <end position="358"/>
    </location>
</feature>
<organism evidence="13 14">
    <name type="scientific">Tranquillimonas rosea</name>
    <dbReference type="NCBI Taxonomy" id="641238"/>
    <lineage>
        <taxon>Bacteria</taxon>
        <taxon>Pseudomonadati</taxon>
        <taxon>Pseudomonadota</taxon>
        <taxon>Alphaproteobacteria</taxon>
        <taxon>Rhodobacterales</taxon>
        <taxon>Roseobacteraceae</taxon>
        <taxon>Tranquillimonas</taxon>
    </lineage>
</organism>
<dbReference type="InterPro" id="IPR004839">
    <property type="entry name" value="Aminotransferase_I/II_large"/>
</dbReference>
<dbReference type="Proteomes" id="UP000198885">
    <property type="component" value="Unassembled WGS sequence"/>
</dbReference>
<reference evidence="13 14" key="1">
    <citation type="submission" date="2016-10" db="EMBL/GenBank/DDBJ databases">
        <authorList>
            <person name="de Groot N.N."/>
        </authorList>
    </citation>
    <scope>NUCLEOTIDE SEQUENCE [LARGE SCALE GENOMIC DNA]</scope>
    <source>
        <strain evidence="13 14">DSM 23042</strain>
    </source>
</reference>
<comment type="catalytic activity">
    <reaction evidence="10 11">
        <text>L-histidinol phosphate + 2-oxoglutarate = 3-(imidazol-4-yl)-2-oxopropyl phosphate + L-glutamate</text>
        <dbReference type="Rhea" id="RHEA:23744"/>
        <dbReference type="ChEBI" id="CHEBI:16810"/>
        <dbReference type="ChEBI" id="CHEBI:29985"/>
        <dbReference type="ChEBI" id="CHEBI:57766"/>
        <dbReference type="ChEBI" id="CHEBI:57980"/>
        <dbReference type="EC" id="2.6.1.9"/>
    </reaction>
</comment>
<evidence type="ECO:0000256" key="4">
    <source>
        <dbReference type="ARBA" id="ARBA00011738"/>
    </source>
</evidence>
<dbReference type="InterPro" id="IPR005861">
    <property type="entry name" value="HisP_aminotrans"/>
</dbReference>
<dbReference type="Pfam" id="PF00155">
    <property type="entry name" value="Aminotran_1_2"/>
    <property type="match status" value="1"/>
</dbReference>
<evidence type="ECO:0000256" key="9">
    <source>
        <dbReference type="ARBA" id="ARBA00023102"/>
    </source>
</evidence>
<dbReference type="PANTHER" id="PTHR43643:SF6">
    <property type="entry name" value="HISTIDINOL-PHOSPHATE AMINOTRANSFERASE"/>
    <property type="match status" value="1"/>
</dbReference>
<dbReference type="OrthoDB" id="9809616at2"/>
<sequence>MTDFLRPELGALSPYNAGLTLDEVAARPGVTRIAKLGSNENPFGPPPEIAAAVSEAALNVYPDPVGRRLSARLAELHGVAPGQVMLGNGSEDLLNVLARAVLRPGDRVVTLYPSFPLHEDYAAMMGARVERVPIGATGRIDVTALCEAVAAPARLVVFSNPMNPVGAFLSPDALDEVMSAVHPDTVVCLDEAYHEYAAGPDYGTGDPYLDRHAGPLLILRTFSKAWGLAGLRVGYGVTNSADLRRGMDLVRTPFNVNAPAQAAALAALDHPEAVERTVGVVREERARVAAALTEQVLAVLPSGGNFLFFDLGVPAAPVAERLLDYGVIVKAWGQPGWDTWMRVSIGRPEDNDQFLAALAAVL</sequence>
<keyword evidence="7 11" id="KW-0808">Transferase</keyword>
<dbReference type="GO" id="GO:0004400">
    <property type="term" value="F:histidinol-phosphate transaminase activity"/>
    <property type="evidence" value="ECO:0007669"/>
    <property type="project" value="UniProtKB-UniRule"/>
</dbReference>
<dbReference type="STRING" id="641238.SAMN04490244_10322"/>
<keyword evidence="14" id="KW-1185">Reference proteome</keyword>
<comment type="subunit">
    <text evidence="4 11">Homodimer.</text>
</comment>
<dbReference type="HAMAP" id="MF_01023">
    <property type="entry name" value="HisC_aminotrans_2"/>
    <property type="match status" value="1"/>
</dbReference>